<evidence type="ECO:0000256" key="3">
    <source>
        <dbReference type="ARBA" id="ARBA00006678"/>
    </source>
</evidence>
<evidence type="ECO:0000256" key="4">
    <source>
        <dbReference type="ARBA" id="ARBA00022490"/>
    </source>
</evidence>
<dbReference type="SUPFAM" id="SSF55666">
    <property type="entry name" value="Ribonuclease PH domain 2-like"/>
    <property type="match status" value="1"/>
</dbReference>
<name>A0A023F9M6_TRIIF</name>
<dbReference type="GO" id="GO:0000176">
    <property type="term" value="C:nuclear exosome (RNase complex)"/>
    <property type="evidence" value="ECO:0007669"/>
    <property type="project" value="TreeGrafter"/>
</dbReference>
<dbReference type="PANTHER" id="PTHR11953">
    <property type="entry name" value="EXOSOME COMPLEX COMPONENT"/>
    <property type="match status" value="1"/>
</dbReference>
<evidence type="ECO:0000256" key="8">
    <source>
        <dbReference type="ARBA" id="ARBA00073078"/>
    </source>
</evidence>
<dbReference type="InterPro" id="IPR050080">
    <property type="entry name" value="RNase_PH"/>
</dbReference>
<reference evidence="11" key="1">
    <citation type="journal article" date="2014" name="PLoS Negl. Trop. Dis.">
        <title>An updated insight into the Sialotranscriptome of Triatoma infestans: developmental stage and geographic variations.</title>
        <authorList>
            <person name="Schwarz A."/>
            <person name="Medrano-Mercado N."/>
            <person name="Schaub G.A."/>
            <person name="Struchiner C.J."/>
            <person name="Bargues M.D."/>
            <person name="Levy M.Z."/>
            <person name="Ribeiro J.M."/>
        </authorList>
    </citation>
    <scope>NUCLEOTIDE SEQUENCE</scope>
    <source>
        <strain evidence="11">Chile</strain>
        <tissue evidence="11">Salivary glands</tissue>
    </source>
</reference>
<evidence type="ECO:0000256" key="1">
    <source>
        <dbReference type="ARBA" id="ARBA00004496"/>
    </source>
</evidence>
<dbReference type="Gene3D" id="3.30.230.70">
    <property type="entry name" value="GHMP Kinase, N-terminal domain"/>
    <property type="match status" value="1"/>
</dbReference>
<keyword evidence="4" id="KW-0963">Cytoplasm</keyword>
<evidence type="ECO:0000256" key="5">
    <source>
        <dbReference type="ARBA" id="ARBA00022835"/>
    </source>
</evidence>
<dbReference type="InterPro" id="IPR001247">
    <property type="entry name" value="ExoRNase_PH_dom1"/>
</dbReference>
<evidence type="ECO:0000259" key="10">
    <source>
        <dbReference type="Pfam" id="PF03725"/>
    </source>
</evidence>
<comment type="function">
    <text evidence="6">Non-catalytic component of the RNA exosome complex which has 3'-&gt;5' exoribonuclease activity and participates in a multitude of cellular RNA processing and degradation events.</text>
</comment>
<feature type="domain" description="Exoribonuclease phosphorolytic" evidence="9">
    <location>
        <begin position="18"/>
        <end position="150"/>
    </location>
</feature>
<evidence type="ECO:0000256" key="2">
    <source>
        <dbReference type="ARBA" id="ARBA00004604"/>
    </source>
</evidence>
<dbReference type="PANTHER" id="PTHR11953:SF0">
    <property type="entry name" value="EXOSOME COMPLEX COMPONENT RRP41"/>
    <property type="match status" value="1"/>
</dbReference>
<dbReference type="Pfam" id="PF01138">
    <property type="entry name" value="RNase_PH"/>
    <property type="match status" value="1"/>
</dbReference>
<sequence length="247" mass="27408">MELLNDQGLRIDGRRANELRLIRCKLGIYSHTDGSAYLEQGNTKVIAAVYGPREMRISRKSKILHDSANLNCQYSMTTFSTTERRNRNRGDKKTTEMTINLHQALSSVIRLELMARSEINVYVEVLQADGGNYSAAVNAATLALIDAGIPLREYVIACTASLANGNVPMVDISHLEENIGGPTLTVAMLPLSKQIALMEMSQRFHVNFLEDVLKQAQKGCEDIYNILDTAVRLYLTEIGKPNSYGQG</sequence>
<comment type="subcellular location">
    <subcellularLocation>
        <location evidence="1">Cytoplasm</location>
    </subcellularLocation>
    <subcellularLocation>
        <location evidence="2">Nucleus</location>
        <location evidence="2">Nucleolus</location>
    </subcellularLocation>
</comment>
<accession>A0A023F9M6</accession>
<dbReference type="FunFam" id="3.30.230.70:FF:000004">
    <property type="entry name" value="Exosome complex component Rrp41"/>
    <property type="match status" value="1"/>
</dbReference>
<dbReference type="InterPro" id="IPR027408">
    <property type="entry name" value="PNPase/RNase_PH_dom_sf"/>
</dbReference>
<dbReference type="InterPro" id="IPR020568">
    <property type="entry name" value="Ribosomal_Su5_D2-typ_SF"/>
</dbReference>
<comment type="similarity">
    <text evidence="3">Belongs to the RNase PH family.</text>
</comment>
<dbReference type="GO" id="GO:0000177">
    <property type="term" value="C:cytoplasmic exosome (RNase complex)"/>
    <property type="evidence" value="ECO:0007669"/>
    <property type="project" value="TreeGrafter"/>
</dbReference>
<evidence type="ECO:0000256" key="7">
    <source>
        <dbReference type="ARBA" id="ARBA00062379"/>
    </source>
</evidence>
<evidence type="ECO:0000313" key="11">
    <source>
        <dbReference type="EMBL" id="JAC18095.1"/>
    </source>
</evidence>
<organism evidence="11">
    <name type="scientific">Triatoma infestans</name>
    <name type="common">Assassin bug</name>
    <dbReference type="NCBI Taxonomy" id="30076"/>
    <lineage>
        <taxon>Eukaryota</taxon>
        <taxon>Metazoa</taxon>
        <taxon>Ecdysozoa</taxon>
        <taxon>Arthropoda</taxon>
        <taxon>Hexapoda</taxon>
        <taxon>Insecta</taxon>
        <taxon>Pterygota</taxon>
        <taxon>Neoptera</taxon>
        <taxon>Paraneoptera</taxon>
        <taxon>Hemiptera</taxon>
        <taxon>Heteroptera</taxon>
        <taxon>Panheteroptera</taxon>
        <taxon>Cimicomorpha</taxon>
        <taxon>Reduviidae</taxon>
        <taxon>Triatominae</taxon>
        <taxon>Triatoma</taxon>
    </lineage>
</organism>
<dbReference type="AlphaFoldDB" id="A0A023F9M6"/>
<proteinExistence type="evidence at transcript level"/>
<dbReference type="InterPro" id="IPR015847">
    <property type="entry name" value="ExoRNase_PH_dom2"/>
</dbReference>
<dbReference type="GO" id="GO:0071028">
    <property type="term" value="P:nuclear mRNA surveillance"/>
    <property type="evidence" value="ECO:0007669"/>
    <property type="project" value="TreeGrafter"/>
</dbReference>
<dbReference type="GO" id="GO:0003723">
    <property type="term" value="F:RNA binding"/>
    <property type="evidence" value="ECO:0007669"/>
    <property type="project" value="TreeGrafter"/>
</dbReference>
<dbReference type="EMBL" id="GBBI01000617">
    <property type="protein sequence ID" value="JAC18095.1"/>
    <property type="molecule type" value="mRNA"/>
</dbReference>
<evidence type="ECO:0000256" key="6">
    <source>
        <dbReference type="ARBA" id="ARBA00058393"/>
    </source>
</evidence>
<dbReference type="CDD" id="cd11370">
    <property type="entry name" value="RNase_PH_RRP41"/>
    <property type="match status" value="1"/>
</dbReference>
<dbReference type="Pfam" id="PF03725">
    <property type="entry name" value="RNase_PH_C"/>
    <property type="match status" value="1"/>
</dbReference>
<dbReference type="GO" id="GO:0016075">
    <property type="term" value="P:rRNA catabolic process"/>
    <property type="evidence" value="ECO:0007669"/>
    <property type="project" value="TreeGrafter"/>
</dbReference>
<comment type="subunit">
    <text evidence="7">Component of the RNA exosome complex.</text>
</comment>
<evidence type="ECO:0000259" key="9">
    <source>
        <dbReference type="Pfam" id="PF01138"/>
    </source>
</evidence>
<dbReference type="SUPFAM" id="SSF54211">
    <property type="entry name" value="Ribosomal protein S5 domain 2-like"/>
    <property type="match status" value="1"/>
</dbReference>
<protein>
    <recommendedName>
        <fullName evidence="8">Putative exosome complex component RRP41</fullName>
    </recommendedName>
</protein>
<dbReference type="GO" id="GO:0034475">
    <property type="term" value="P:U4 snRNA 3'-end processing"/>
    <property type="evidence" value="ECO:0007669"/>
    <property type="project" value="TreeGrafter"/>
</dbReference>
<dbReference type="GO" id="GO:0071051">
    <property type="term" value="P:poly(A)-dependent snoRNA 3'-end processing"/>
    <property type="evidence" value="ECO:0007669"/>
    <property type="project" value="TreeGrafter"/>
</dbReference>
<dbReference type="InterPro" id="IPR036345">
    <property type="entry name" value="ExoRNase_PH_dom2_sf"/>
</dbReference>
<keyword evidence="5" id="KW-0271">Exosome</keyword>
<dbReference type="GO" id="GO:0005730">
    <property type="term" value="C:nucleolus"/>
    <property type="evidence" value="ECO:0007669"/>
    <property type="project" value="UniProtKB-SubCell"/>
</dbReference>
<feature type="domain" description="Exoribonuclease phosphorolytic" evidence="10">
    <location>
        <begin position="154"/>
        <end position="219"/>
    </location>
</feature>